<sequence>PVPHVRLVGGSLPSEGRVEVLHDGAWGTVCDDEWDIKDGNVVCRSLGYRFALQVHKVGPKETSSFGGGSGPIWMDNVGCRGNESSLADCQFNGWGVHNCDHEEDAGVVC</sequence>
<accession>A7S8V9</accession>
<dbReference type="Pfam" id="PF00530">
    <property type="entry name" value="SRCR"/>
    <property type="match status" value="1"/>
</dbReference>
<dbReference type="PRINTS" id="PR00258">
    <property type="entry name" value="SPERACTRCPTR"/>
</dbReference>
<organism evidence="5 6">
    <name type="scientific">Nematostella vectensis</name>
    <name type="common">Starlet sea anemone</name>
    <dbReference type="NCBI Taxonomy" id="45351"/>
    <lineage>
        <taxon>Eukaryota</taxon>
        <taxon>Metazoa</taxon>
        <taxon>Cnidaria</taxon>
        <taxon>Anthozoa</taxon>
        <taxon>Hexacorallia</taxon>
        <taxon>Actiniaria</taxon>
        <taxon>Edwardsiidae</taxon>
        <taxon>Nematostella</taxon>
    </lineage>
</organism>
<evidence type="ECO:0000256" key="3">
    <source>
        <dbReference type="PROSITE-ProRule" id="PRU00196"/>
    </source>
</evidence>
<dbReference type="PROSITE" id="PS50287">
    <property type="entry name" value="SRCR_2"/>
    <property type="match status" value="1"/>
</dbReference>
<dbReference type="PANTHER" id="PTHR48071:SF24">
    <property type="entry name" value="DELETED IN MALIGNANT BRAIN TUMORS 1 PROTEIN-LIKE"/>
    <property type="match status" value="1"/>
</dbReference>
<keyword evidence="1 3" id="KW-1015">Disulfide bond</keyword>
<protein>
    <recommendedName>
        <fullName evidence="4">SRCR domain-containing protein</fullName>
    </recommendedName>
</protein>
<reference evidence="5 6" key="1">
    <citation type="journal article" date="2007" name="Science">
        <title>Sea anemone genome reveals ancestral eumetazoan gene repertoire and genomic organization.</title>
        <authorList>
            <person name="Putnam N.H."/>
            <person name="Srivastava M."/>
            <person name="Hellsten U."/>
            <person name="Dirks B."/>
            <person name="Chapman J."/>
            <person name="Salamov A."/>
            <person name="Terry A."/>
            <person name="Shapiro H."/>
            <person name="Lindquist E."/>
            <person name="Kapitonov V.V."/>
            <person name="Jurka J."/>
            <person name="Genikhovich G."/>
            <person name="Grigoriev I.V."/>
            <person name="Lucas S.M."/>
            <person name="Steele R.E."/>
            <person name="Finnerty J.R."/>
            <person name="Technau U."/>
            <person name="Martindale M.Q."/>
            <person name="Rokhsar D.S."/>
        </authorList>
    </citation>
    <scope>NUCLEOTIDE SEQUENCE [LARGE SCALE GENOMIC DNA]</scope>
    <source>
        <strain evidence="6">CH2 X CH6</strain>
    </source>
</reference>
<evidence type="ECO:0000256" key="1">
    <source>
        <dbReference type="ARBA" id="ARBA00023157"/>
    </source>
</evidence>
<dbReference type="AlphaFoldDB" id="A7S8V9"/>
<dbReference type="SMART" id="SM00202">
    <property type="entry name" value="SR"/>
    <property type="match status" value="1"/>
</dbReference>
<evidence type="ECO:0000313" key="6">
    <source>
        <dbReference type="Proteomes" id="UP000001593"/>
    </source>
</evidence>
<dbReference type="InterPro" id="IPR001190">
    <property type="entry name" value="SRCR"/>
</dbReference>
<dbReference type="Proteomes" id="UP000001593">
    <property type="component" value="Unassembled WGS sequence"/>
</dbReference>
<comment type="caution">
    <text evidence="3">Lacks conserved residue(s) required for the propagation of feature annotation.</text>
</comment>
<dbReference type="SUPFAM" id="SSF56487">
    <property type="entry name" value="SRCR-like"/>
    <property type="match status" value="1"/>
</dbReference>
<feature type="disulfide bond" evidence="3">
    <location>
        <begin position="79"/>
        <end position="89"/>
    </location>
</feature>
<feature type="non-terminal residue" evidence="5">
    <location>
        <position position="109"/>
    </location>
</feature>
<dbReference type="InParanoid" id="A7S8V9"/>
<gene>
    <name evidence="5" type="ORF">NEMVEDRAFT_v1g109001</name>
</gene>
<dbReference type="GO" id="GO:0016020">
    <property type="term" value="C:membrane"/>
    <property type="evidence" value="ECO:0007669"/>
    <property type="project" value="InterPro"/>
</dbReference>
<feature type="domain" description="SRCR" evidence="4">
    <location>
        <begin position="5"/>
        <end position="109"/>
    </location>
</feature>
<dbReference type="PROSITE" id="PS00420">
    <property type="entry name" value="SRCR_1"/>
    <property type="match status" value="1"/>
</dbReference>
<evidence type="ECO:0000256" key="2">
    <source>
        <dbReference type="ARBA" id="ARBA00023180"/>
    </source>
</evidence>
<evidence type="ECO:0000259" key="4">
    <source>
        <dbReference type="PROSITE" id="PS50287"/>
    </source>
</evidence>
<feature type="non-terminal residue" evidence="5">
    <location>
        <position position="1"/>
    </location>
</feature>
<dbReference type="FunFam" id="3.10.250.10:FF:000011">
    <property type="entry name" value="Scavenger receptor class A member 5"/>
    <property type="match status" value="1"/>
</dbReference>
<dbReference type="EMBL" id="DS469599">
    <property type="protein sequence ID" value="EDO39898.1"/>
    <property type="molecule type" value="Genomic_DNA"/>
</dbReference>
<keyword evidence="6" id="KW-1185">Reference proteome</keyword>
<name>A7S8V9_NEMVE</name>
<dbReference type="InterPro" id="IPR036772">
    <property type="entry name" value="SRCR-like_dom_sf"/>
</dbReference>
<dbReference type="Gene3D" id="3.10.250.10">
    <property type="entry name" value="SRCR-like domain"/>
    <property type="match status" value="1"/>
</dbReference>
<dbReference type="PhylomeDB" id="A7S8V9"/>
<proteinExistence type="predicted"/>
<dbReference type="OMA" id="TICHDGF"/>
<keyword evidence="2" id="KW-0325">Glycoprotein</keyword>
<dbReference type="HOGENOM" id="CLU_002555_6_1_1"/>
<dbReference type="PANTHER" id="PTHR48071">
    <property type="entry name" value="SRCR DOMAIN-CONTAINING PROTEIN"/>
    <property type="match status" value="1"/>
</dbReference>
<dbReference type="eggNOG" id="ENOG502QSM1">
    <property type="taxonomic scope" value="Eukaryota"/>
</dbReference>
<evidence type="ECO:0000313" key="5">
    <source>
        <dbReference type="EMBL" id="EDO39898.1"/>
    </source>
</evidence>